<reference evidence="1" key="1">
    <citation type="submission" date="2020-09" db="EMBL/GenBank/DDBJ databases">
        <title>Genome sequence of Vibrio parahaemolyticus isolates.</title>
        <authorList>
            <person name="Hammerl J.A."/>
            <person name="Strauch E."/>
        </authorList>
    </citation>
    <scope>NUCLEOTIDE SEQUENCE</scope>
    <source>
        <strain evidence="1">17-VB00146</strain>
    </source>
</reference>
<name>A0A9Q3UAD2_VIBPH</name>
<sequence length="92" mass="10552">MKRQKNADFAQQKGREKRLELEAQAWKKGMPAPSKPLLFSHDATLQSYFNKGWHSVTPCDVRLHLGIAKTDAGTDLISKIRRFRECLSQSPR</sequence>
<dbReference type="Proteomes" id="UP000726777">
    <property type="component" value="Unassembled WGS sequence"/>
</dbReference>
<gene>
    <name evidence="1" type="ORF">IB292_03565</name>
</gene>
<dbReference type="RefSeq" id="WP_228085772.1">
    <property type="nucleotide sequence ID" value="NZ_JACVHL010000003.1"/>
</dbReference>
<organism evidence="1 2">
    <name type="scientific">Vibrio parahaemolyticus</name>
    <dbReference type="NCBI Taxonomy" id="670"/>
    <lineage>
        <taxon>Bacteria</taxon>
        <taxon>Pseudomonadati</taxon>
        <taxon>Pseudomonadota</taxon>
        <taxon>Gammaproteobacteria</taxon>
        <taxon>Vibrionales</taxon>
        <taxon>Vibrionaceae</taxon>
        <taxon>Vibrio</taxon>
    </lineage>
</organism>
<dbReference type="EMBL" id="JACVHL010000003">
    <property type="protein sequence ID" value="MCC3804110.1"/>
    <property type="molecule type" value="Genomic_DNA"/>
</dbReference>
<evidence type="ECO:0000313" key="1">
    <source>
        <dbReference type="EMBL" id="MCC3804110.1"/>
    </source>
</evidence>
<comment type="caution">
    <text evidence="1">The sequence shown here is derived from an EMBL/GenBank/DDBJ whole genome shotgun (WGS) entry which is preliminary data.</text>
</comment>
<dbReference type="AlphaFoldDB" id="A0A9Q3UAD2"/>
<accession>A0A9Q3UAD2</accession>
<evidence type="ECO:0000313" key="2">
    <source>
        <dbReference type="Proteomes" id="UP000726777"/>
    </source>
</evidence>
<proteinExistence type="predicted"/>
<protein>
    <submittedName>
        <fullName evidence="1">Uncharacterized protein</fullName>
    </submittedName>
</protein>